<keyword evidence="7" id="KW-1185">Reference proteome</keyword>
<keyword evidence="4" id="KW-0862">Zinc</keyword>
<dbReference type="InterPro" id="IPR043795">
    <property type="entry name" value="N-alpha-Ac-DABA-like"/>
</dbReference>
<evidence type="ECO:0000256" key="1">
    <source>
        <dbReference type="ARBA" id="ARBA00001947"/>
    </source>
</evidence>
<evidence type="ECO:0000313" key="7">
    <source>
        <dbReference type="Proteomes" id="UP001310692"/>
    </source>
</evidence>
<dbReference type="InterPro" id="IPR053138">
    <property type="entry name" value="N-alpha-Ac-DABA_deacetylase"/>
</dbReference>
<comment type="caution">
    <text evidence="6">The sequence shown here is derived from an EMBL/GenBank/DDBJ whole genome shotgun (WGS) entry which is preliminary data.</text>
</comment>
<dbReference type="InterPro" id="IPR055438">
    <property type="entry name" value="AstE_AspA_cat"/>
</dbReference>
<evidence type="ECO:0000256" key="3">
    <source>
        <dbReference type="ARBA" id="ARBA00022801"/>
    </source>
</evidence>
<comment type="cofactor">
    <cofactor evidence="1">
        <name>Zn(2+)</name>
        <dbReference type="ChEBI" id="CHEBI:29105"/>
    </cofactor>
</comment>
<dbReference type="SUPFAM" id="SSF53187">
    <property type="entry name" value="Zn-dependent exopeptidases"/>
    <property type="match status" value="1"/>
</dbReference>
<dbReference type="EMBL" id="JAZDRO010000002">
    <property type="protein sequence ID" value="MEE2566071.1"/>
    <property type="molecule type" value="Genomic_DNA"/>
</dbReference>
<name>A0ABU7LX74_9PROT</name>
<organism evidence="6 7">
    <name type="scientific">Hyphobacterium marinum</name>
    <dbReference type="NCBI Taxonomy" id="3116574"/>
    <lineage>
        <taxon>Bacteria</taxon>
        <taxon>Pseudomonadati</taxon>
        <taxon>Pseudomonadota</taxon>
        <taxon>Alphaproteobacteria</taxon>
        <taxon>Maricaulales</taxon>
        <taxon>Maricaulaceae</taxon>
        <taxon>Hyphobacterium</taxon>
    </lineage>
</organism>
<evidence type="ECO:0000259" key="5">
    <source>
        <dbReference type="Pfam" id="PF24827"/>
    </source>
</evidence>
<keyword evidence="3" id="KW-0378">Hydrolase</keyword>
<dbReference type="Proteomes" id="UP001310692">
    <property type="component" value="Unassembled WGS sequence"/>
</dbReference>
<feature type="domain" description="Succinylglutamate desuccinylase/Aspartoacylase catalytic" evidence="5">
    <location>
        <begin position="46"/>
        <end position="225"/>
    </location>
</feature>
<sequence>MTRPDFLIARKAVAPGERRIVDIPVSVLSDHTPMALSAHVIHGRKDGPTAFISAAVHGDEIIGVEIIRRLINTPQMKSVRGTLICVPIVNTFGFINHTRYLPDRRDLNRSFPGASTGSLAARLARLFMKEIVSRSDIGIDLHSAAEHRTNLPQLRIDAGSKRVRELAEAFAPPVIVQSKLRDGSLRLAAREMGKDVLVYEAGEALRFDEAAIRLGVKGTLRVLHHVGMVGSAKGLTTTIRPLLSKRSGWERAPMGGLLRAWKAAGGLVEKGEVIAAIADPLGEKEEEVRASMSGLVIGRTVLPVVNEGDALFHIAEISRTPKTDPLVRIGEETEGDPLFDEDEIL</sequence>
<protein>
    <submittedName>
        <fullName evidence="6">Succinylglutamate desuccinylase/aspartoacylase family protein</fullName>
    </submittedName>
</protein>
<dbReference type="Pfam" id="PF24827">
    <property type="entry name" value="AstE_AspA_cat"/>
    <property type="match status" value="1"/>
</dbReference>
<dbReference type="Gene3D" id="3.40.630.10">
    <property type="entry name" value="Zn peptidases"/>
    <property type="match status" value="1"/>
</dbReference>
<reference evidence="6 7" key="1">
    <citation type="submission" date="2024-01" db="EMBL/GenBank/DDBJ databases">
        <title>Hyphobacterium bacterium isolated from marine sediment.</title>
        <authorList>
            <person name="Zhao S."/>
        </authorList>
    </citation>
    <scope>NUCLEOTIDE SEQUENCE [LARGE SCALE GENOMIC DNA]</scope>
    <source>
        <strain evidence="6 7">Y60-23</strain>
    </source>
</reference>
<dbReference type="PANTHER" id="PTHR37326:SF2">
    <property type="entry name" value="SUCCINYLGLUTAMATE DESUCCINYLASE_ASPARTOACYLASE FAMILY PROTEIN"/>
    <property type="match status" value="1"/>
</dbReference>
<gene>
    <name evidence="6" type="ORF">V0U35_05205</name>
</gene>
<keyword evidence="2" id="KW-0479">Metal-binding</keyword>
<accession>A0ABU7LX74</accession>
<dbReference type="RefSeq" id="WP_330195612.1">
    <property type="nucleotide sequence ID" value="NZ_JAZDRO010000002.1"/>
</dbReference>
<evidence type="ECO:0000256" key="2">
    <source>
        <dbReference type="ARBA" id="ARBA00022723"/>
    </source>
</evidence>
<evidence type="ECO:0000256" key="4">
    <source>
        <dbReference type="ARBA" id="ARBA00022833"/>
    </source>
</evidence>
<dbReference type="PIRSF" id="PIRSF039012">
    <property type="entry name" value="ASP"/>
    <property type="match status" value="1"/>
</dbReference>
<proteinExistence type="predicted"/>
<dbReference type="CDD" id="cd06251">
    <property type="entry name" value="M14_ASTE_ASPA-like"/>
    <property type="match status" value="1"/>
</dbReference>
<evidence type="ECO:0000313" key="6">
    <source>
        <dbReference type="EMBL" id="MEE2566071.1"/>
    </source>
</evidence>
<dbReference type="PANTHER" id="PTHR37326">
    <property type="entry name" value="BLL3975 PROTEIN"/>
    <property type="match status" value="1"/>
</dbReference>